<evidence type="ECO:0000256" key="3">
    <source>
        <dbReference type="ARBA" id="ARBA00022989"/>
    </source>
</evidence>
<feature type="domain" description="LicD/FKTN/FKRP nucleotidyltransferase" evidence="6">
    <location>
        <begin position="414"/>
        <end position="618"/>
    </location>
</feature>
<keyword evidence="8" id="KW-1185">Reference proteome</keyword>
<dbReference type="AlphaFoldDB" id="A0A1L0GGB9"/>
<organism evidence="7 8">
    <name type="scientific">Sungouiella intermedia</name>
    <dbReference type="NCBI Taxonomy" id="45354"/>
    <lineage>
        <taxon>Eukaryota</taxon>
        <taxon>Fungi</taxon>
        <taxon>Dikarya</taxon>
        <taxon>Ascomycota</taxon>
        <taxon>Saccharomycotina</taxon>
        <taxon>Pichiomycetes</taxon>
        <taxon>Metschnikowiaceae</taxon>
        <taxon>Sungouiella</taxon>
    </lineage>
</organism>
<evidence type="ECO:0000256" key="5">
    <source>
        <dbReference type="SAM" id="Phobius"/>
    </source>
</evidence>
<protein>
    <submittedName>
        <fullName evidence="7">CIC11C00000004891</fullName>
    </submittedName>
</protein>
<evidence type="ECO:0000313" key="7">
    <source>
        <dbReference type="EMBL" id="SGZ55309.1"/>
    </source>
</evidence>
<gene>
    <name evidence="7" type="ORF">SAMEA4029010_CIC11G00000004891</name>
</gene>
<accession>A0A1L0GGB9</accession>
<name>A0A1L0GGB9_9ASCO</name>
<dbReference type="OrthoDB" id="444255at2759"/>
<dbReference type="Proteomes" id="UP000182334">
    <property type="component" value="Chromosome V"/>
</dbReference>
<dbReference type="GO" id="GO:0009100">
    <property type="term" value="P:glycoprotein metabolic process"/>
    <property type="evidence" value="ECO:0007669"/>
    <property type="project" value="UniProtKB-ARBA"/>
</dbReference>
<keyword evidence="4 5" id="KW-0472">Membrane</keyword>
<dbReference type="InterPro" id="IPR009644">
    <property type="entry name" value="FKTN/MNN4/W02B3.4-1"/>
</dbReference>
<evidence type="ECO:0000256" key="4">
    <source>
        <dbReference type="ARBA" id="ARBA00023136"/>
    </source>
</evidence>
<sequence>MPLLFFIRKFLRYVYRSNRVALRSLNRVPNILFLLLSLYLISAYLTACLVIERKSTLWSIADATRLFESHHPDLEISYLPLPYQQNLPQEKSILATLYDPRLIPALWLHVIRDRLEKDRLGFDANLSLPFRWESYLDLLPLVVSPALTASNIESCASFRRAFHIGMDTTAFCRENREHKALLGFPGVKIVGPTDGGLNDRARAFVGANYLIHLDKVPERAVLLGVGPSKSDKRKAVVVPIKSIPSVYLRMDVISLVEEYLESCVNCSTITLTNELERLENIWEISDTQINFKSGFELQRDSIRIEHGSLEERVDLDPTDFTLSYQDVQQYFNTRVHERNPWANDLDFKMALNAGELTKDNNSAKYFHEALLLSSSRGSHFDWRFFKKSTYSIYEHQAILHRLSRAWLRFSNLVGLDSWLAHGTLLGWYWNGFNMPWDQDLDVQMSMKSLFLLGRNYNQSVVVDFTDVSETTGVHLYFVDVSPHIFDRENGNGKNVIDARFIDMSSGMYVDITGLAITNDYWLTYNASRTRNSELLHKVFDTEYSNAINSAREHPDYINDYLNSLNIIESETWEKGHLYNCKNFHFYNMLELSPLQKTTFEGEQAFVPANSERLLQREYTKGTFATEYGNWIFRPALGLWVHKKTCKNDYRGNDCRDAAVLLEESSTRSMRLTRKNRLDGVLLRDVRADPWMMERNELLQKFTP</sequence>
<feature type="transmembrane region" description="Helical" evidence="5">
    <location>
        <begin position="31"/>
        <end position="51"/>
    </location>
</feature>
<proteinExistence type="predicted"/>
<comment type="subcellular location">
    <subcellularLocation>
        <location evidence="1">Membrane</location>
        <topology evidence="1">Single-pass membrane protein</topology>
    </subcellularLocation>
</comment>
<dbReference type="PANTHER" id="PTHR15407">
    <property type="entry name" value="FUKUTIN-RELATED"/>
    <property type="match status" value="1"/>
</dbReference>
<evidence type="ECO:0000313" key="8">
    <source>
        <dbReference type="Proteomes" id="UP000182334"/>
    </source>
</evidence>
<keyword evidence="2 5" id="KW-0812">Transmembrane</keyword>
<reference evidence="7 8" key="1">
    <citation type="submission" date="2016-10" db="EMBL/GenBank/DDBJ databases">
        <authorList>
            <person name="de Groot N.N."/>
        </authorList>
    </citation>
    <scope>NUCLEOTIDE SEQUENCE [LARGE SCALE GENOMIC DNA]</scope>
    <source>
        <strain evidence="7 8">CBS 141442</strain>
    </source>
</reference>
<dbReference type="EMBL" id="LT635760">
    <property type="protein sequence ID" value="SGZ55309.1"/>
    <property type="molecule type" value="Genomic_DNA"/>
</dbReference>
<evidence type="ECO:0000259" key="6">
    <source>
        <dbReference type="Pfam" id="PF04991"/>
    </source>
</evidence>
<evidence type="ECO:0000256" key="2">
    <source>
        <dbReference type="ARBA" id="ARBA00022692"/>
    </source>
</evidence>
<dbReference type="InterPro" id="IPR007074">
    <property type="entry name" value="LicD/FKTN/FKRP_NTP_transf"/>
</dbReference>
<keyword evidence="3 5" id="KW-1133">Transmembrane helix</keyword>
<evidence type="ECO:0000256" key="1">
    <source>
        <dbReference type="ARBA" id="ARBA00004167"/>
    </source>
</evidence>
<dbReference type="Pfam" id="PF04991">
    <property type="entry name" value="LicD"/>
    <property type="match status" value="1"/>
</dbReference>
<dbReference type="PANTHER" id="PTHR15407:SF28">
    <property type="entry name" value="RIBITOL-5-PHOSPHATE TRANSFERASE FKTN"/>
    <property type="match status" value="1"/>
</dbReference>
<dbReference type="STRING" id="45354.A0A1L0GGB9"/>
<dbReference type="GO" id="GO:0016020">
    <property type="term" value="C:membrane"/>
    <property type="evidence" value="ECO:0007669"/>
    <property type="project" value="UniProtKB-SubCell"/>
</dbReference>